<proteinExistence type="predicted"/>
<accession>A0A819IA10</accession>
<reference evidence="1" key="1">
    <citation type="submission" date="2021-02" db="EMBL/GenBank/DDBJ databases">
        <authorList>
            <person name="Nowell W R."/>
        </authorList>
    </citation>
    <scope>NUCLEOTIDE SEQUENCE</scope>
</reference>
<dbReference type="SUPFAM" id="SSF52467">
    <property type="entry name" value="DHS-like NAD/FAD-binding domain"/>
    <property type="match status" value="1"/>
</dbReference>
<dbReference type="Proteomes" id="UP000663881">
    <property type="component" value="Unassembled WGS sequence"/>
</dbReference>
<gene>
    <name evidence="1" type="ORF">OKA104_LOCUS24949</name>
</gene>
<dbReference type="AlphaFoldDB" id="A0A819IA10"/>
<evidence type="ECO:0000313" key="2">
    <source>
        <dbReference type="Proteomes" id="UP000663881"/>
    </source>
</evidence>
<dbReference type="InterPro" id="IPR029035">
    <property type="entry name" value="DHS-like_NAD/FAD-binding_dom"/>
</dbReference>
<name>A0A819IA10_9BILA</name>
<dbReference type="EMBL" id="CAJOAY010002048">
    <property type="protein sequence ID" value="CAF3915229.1"/>
    <property type="molecule type" value="Genomic_DNA"/>
</dbReference>
<evidence type="ECO:0000313" key="1">
    <source>
        <dbReference type="EMBL" id="CAF3915229.1"/>
    </source>
</evidence>
<sequence>MPSLIVNELKKAVSELRHAKRVIIITSACIFADSELSTCRGVGSVYSDGKETKDRMKIEDGLAGHTIQTRPSICWIYMYQIESACHLFCISYNYEKHVTNFEGMKVLPDCEHCGAVVRPRIFSFWGDATNTCSNATL</sequence>
<comment type="caution">
    <text evidence="1">The sequence shown here is derived from an EMBL/GenBank/DDBJ whole genome shotgun (WGS) entry which is preliminary data.</text>
</comment>
<organism evidence="1 2">
    <name type="scientific">Adineta steineri</name>
    <dbReference type="NCBI Taxonomy" id="433720"/>
    <lineage>
        <taxon>Eukaryota</taxon>
        <taxon>Metazoa</taxon>
        <taxon>Spiralia</taxon>
        <taxon>Gnathifera</taxon>
        <taxon>Rotifera</taxon>
        <taxon>Eurotatoria</taxon>
        <taxon>Bdelloidea</taxon>
        <taxon>Adinetida</taxon>
        <taxon>Adinetidae</taxon>
        <taxon>Adineta</taxon>
    </lineage>
</organism>
<protein>
    <submittedName>
        <fullName evidence="1">Uncharacterized protein</fullName>
    </submittedName>
</protein>